<reference evidence="1 2" key="1">
    <citation type="submission" date="2015-03" db="EMBL/GenBank/DDBJ databases">
        <title>Draft genome of the nematode, Opisthorchis viverrini.</title>
        <authorList>
            <person name="Mitreva M."/>
        </authorList>
    </citation>
    <scope>NUCLEOTIDE SEQUENCE [LARGE SCALE GENOMIC DNA]</scope>
    <source>
        <strain evidence="1">Khon Kaen</strain>
    </source>
</reference>
<protein>
    <submittedName>
        <fullName evidence="1">Uncharacterized protein</fullName>
    </submittedName>
</protein>
<accession>A0A1S8X6Y3</accession>
<dbReference type="Proteomes" id="UP000243686">
    <property type="component" value="Unassembled WGS sequence"/>
</dbReference>
<keyword evidence="2" id="KW-1185">Reference proteome</keyword>
<evidence type="ECO:0000313" key="2">
    <source>
        <dbReference type="Proteomes" id="UP000243686"/>
    </source>
</evidence>
<proteinExistence type="predicted"/>
<dbReference type="AlphaFoldDB" id="A0A1S8X6Y3"/>
<feature type="non-terminal residue" evidence="1">
    <location>
        <position position="1"/>
    </location>
</feature>
<evidence type="ECO:0000313" key="1">
    <source>
        <dbReference type="EMBL" id="OON22489.1"/>
    </source>
</evidence>
<dbReference type="EMBL" id="KV891757">
    <property type="protein sequence ID" value="OON22489.1"/>
    <property type="molecule type" value="Genomic_DNA"/>
</dbReference>
<sequence>LPVASHKKLGLKLALLSSPEQDKDKKDCEFPEVRSQFSKYRGDPHERHKCRTIVSHSIYPSKREKFQISKVSEAKNMCTELGNAEAWATCAQVWEQFNLPVSGLATSAQGDLLSESNHTILPTVADNLISDLGW</sequence>
<organism evidence="1 2">
    <name type="scientific">Opisthorchis viverrini</name>
    <name type="common">Southeast Asian liver fluke</name>
    <dbReference type="NCBI Taxonomy" id="6198"/>
    <lineage>
        <taxon>Eukaryota</taxon>
        <taxon>Metazoa</taxon>
        <taxon>Spiralia</taxon>
        <taxon>Lophotrochozoa</taxon>
        <taxon>Platyhelminthes</taxon>
        <taxon>Trematoda</taxon>
        <taxon>Digenea</taxon>
        <taxon>Opisthorchiida</taxon>
        <taxon>Opisthorchiata</taxon>
        <taxon>Opisthorchiidae</taxon>
        <taxon>Opisthorchis</taxon>
    </lineage>
</organism>
<feature type="non-terminal residue" evidence="1">
    <location>
        <position position="134"/>
    </location>
</feature>
<name>A0A1S8X6Y3_OPIVI</name>
<gene>
    <name evidence="1" type="ORF">X801_01609</name>
</gene>